<evidence type="ECO:0000256" key="1">
    <source>
        <dbReference type="ARBA" id="ARBA00004141"/>
    </source>
</evidence>
<evidence type="ECO:0000256" key="6">
    <source>
        <dbReference type="ARBA" id="ARBA00023136"/>
    </source>
</evidence>
<evidence type="ECO:0000313" key="9">
    <source>
        <dbReference type="EMBL" id="KAG8038010.1"/>
    </source>
</evidence>
<dbReference type="GO" id="GO:0016020">
    <property type="term" value="C:membrane"/>
    <property type="evidence" value="ECO:0007669"/>
    <property type="project" value="UniProtKB-SubCell"/>
</dbReference>
<dbReference type="GO" id="GO:0007155">
    <property type="term" value="P:cell adhesion"/>
    <property type="evidence" value="ECO:0007669"/>
    <property type="project" value="UniProtKB-KW"/>
</dbReference>
<organism evidence="9 10">
    <name type="scientific">Cotesia typhae</name>
    <dbReference type="NCBI Taxonomy" id="2053667"/>
    <lineage>
        <taxon>Eukaryota</taxon>
        <taxon>Metazoa</taxon>
        <taxon>Ecdysozoa</taxon>
        <taxon>Arthropoda</taxon>
        <taxon>Hexapoda</taxon>
        <taxon>Insecta</taxon>
        <taxon>Pterygota</taxon>
        <taxon>Neoptera</taxon>
        <taxon>Endopterygota</taxon>
        <taxon>Hymenoptera</taxon>
        <taxon>Apocrita</taxon>
        <taxon>Ichneumonoidea</taxon>
        <taxon>Braconidae</taxon>
        <taxon>Microgastrinae</taxon>
        <taxon>Cotesia</taxon>
    </lineage>
</organism>
<evidence type="ECO:0000313" key="10">
    <source>
        <dbReference type="Proteomes" id="UP000729913"/>
    </source>
</evidence>
<feature type="transmembrane region" description="Helical" evidence="8">
    <location>
        <begin position="128"/>
        <end position="153"/>
    </location>
</feature>
<reference evidence="9" key="2">
    <citation type="submission" date="2021-04" db="EMBL/GenBank/DDBJ databases">
        <title>Genome-wide patterns of bracovirus chromosomal integration into multiple host tissues during parasitism.</title>
        <authorList>
            <person name="Chebbi M.A.C."/>
        </authorList>
    </citation>
    <scope>NUCLEOTIDE SEQUENCE</scope>
    <source>
        <tissue evidence="9">Whole body</tissue>
    </source>
</reference>
<evidence type="ECO:0000256" key="5">
    <source>
        <dbReference type="ARBA" id="ARBA00022989"/>
    </source>
</evidence>
<evidence type="ECO:0000256" key="4">
    <source>
        <dbReference type="ARBA" id="ARBA00022889"/>
    </source>
</evidence>
<dbReference type="Proteomes" id="UP000729913">
    <property type="component" value="Unassembled WGS sequence"/>
</dbReference>
<name>A0A8J5UUX0_9HYME</name>
<keyword evidence="3 8" id="KW-0812">Transmembrane</keyword>
<feature type="compositionally biased region" description="Basic and acidic residues" evidence="7">
    <location>
        <begin position="19"/>
        <end position="29"/>
    </location>
</feature>
<dbReference type="GO" id="GO:0042246">
    <property type="term" value="P:tissue regeneration"/>
    <property type="evidence" value="ECO:0007669"/>
    <property type="project" value="InterPro"/>
</dbReference>
<feature type="transmembrane region" description="Helical" evidence="8">
    <location>
        <begin position="173"/>
        <end position="193"/>
    </location>
</feature>
<proteinExistence type="inferred from homology"/>
<evidence type="ECO:0008006" key="11">
    <source>
        <dbReference type="Google" id="ProtNLM"/>
    </source>
</evidence>
<evidence type="ECO:0000256" key="3">
    <source>
        <dbReference type="ARBA" id="ARBA00022692"/>
    </source>
</evidence>
<protein>
    <recommendedName>
        <fullName evidence="11">Ninjurin-1</fullName>
    </recommendedName>
</protein>
<keyword evidence="6 8" id="KW-0472">Membrane</keyword>
<comment type="caution">
    <text evidence="9">The sequence shown here is derived from an EMBL/GenBank/DDBJ whole genome shotgun (WGS) entry which is preliminary data.</text>
</comment>
<comment type="similarity">
    <text evidence="2">Belongs to the ninjurin family.</text>
</comment>
<dbReference type="AlphaFoldDB" id="A0A8J5UUX0"/>
<evidence type="ECO:0000256" key="8">
    <source>
        <dbReference type="SAM" id="Phobius"/>
    </source>
</evidence>
<reference evidence="9" key="1">
    <citation type="submission" date="2020-03" db="EMBL/GenBank/DDBJ databases">
        <authorList>
            <person name="Chebbi M.A."/>
            <person name="Drezen J.M."/>
        </authorList>
    </citation>
    <scope>NUCLEOTIDE SEQUENCE</scope>
    <source>
        <tissue evidence="9">Whole body</tissue>
    </source>
</reference>
<evidence type="ECO:0000256" key="2">
    <source>
        <dbReference type="ARBA" id="ARBA00008141"/>
    </source>
</evidence>
<keyword evidence="5 8" id="KW-1133">Transmembrane helix</keyword>
<gene>
    <name evidence="9" type="ORF">G9C98_006335</name>
</gene>
<feature type="region of interest" description="Disordered" evidence="7">
    <location>
        <begin position="1"/>
        <end position="31"/>
    </location>
</feature>
<dbReference type="InterPro" id="IPR007007">
    <property type="entry name" value="Ninjurin"/>
</dbReference>
<dbReference type="PANTHER" id="PTHR12316:SF17">
    <property type="entry name" value="NINJURIN C, ISOFORM D"/>
    <property type="match status" value="1"/>
</dbReference>
<accession>A0A8J5UUX0</accession>
<sequence>MAKIEKPANFRQQSGGLPEEDKTIGDKPETPTLETLNVEHVVYRNGNRNYPNPSESFDIIELPHTSNDEMNGHVADPITEILVPLKSLDANRYATKKTIAQGMLDIALLTANASQLKYILQVGKQHEFYTLMLTLICLSIGLQAAVGILFIVVGGLDINRRRDQWAANFINDIILISVFVISLTNVVISGFGMEFSNKPLPELIAYRRHSILNDNNDDYDTK</sequence>
<keyword evidence="10" id="KW-1185">Reference proteome</keyword>
<dbReference type="Pfam" id="PF04923">
    <property type="entry name" value="Ninjurin"/>
    <property type="match status" value="1"/>
</dbReference>
<keyword evidence="4" id="KW-0130">Cell adhesion</keyword>
<dbReference type="OrthoDB" id="6114058at2759"/>
<dbReference type="EMBL" id="JAAOIC020000044">
    <property type="protein sequence ID" value="KAG8038010.1"/>
    <property type="molecule type" value="Genomic_DNA"/>
</dbReference>
<dbReference type="PANTHER" id="PTHR12316">
    <property type="entry name" value="NINJURIN-RELATED"/>
    <property type="match status" value="1"/>
</dbReference>
<evidence type="ECO:0000256" key="7">
    <source>
        <dbReference type="SAM" id="MobiDB-lite"/>
    </source>
</evidence>
<comment type="subcellular location">
    <subcellularLocation>
        <location evidence="1">Membrane</location>
        <topology evidence="1">Multi-pass membrane protein</topology>
    </subcellularLocation>
</comment>